<dbReference type="EMBL" id="JAACJO010000002">
    <property type="protein sequence ID" value="KAF5362310.1"/>
    <property type="molecule type" value="Genomic_DNA"/>
</dbReference>
<evidence type="ECO:0000313" key="3">
    <source>
        <dbReference type="EMBL" id="KAF5362310.1"/>
    </source>
</evidence>
<evidence type="ECO:0000313" key="4">
    <source>
        <dbReference type="Proteomes" id="UP000559027"/>
    </source>
</evidence>
<dbReference type="InterPro" id="IPR012292">
    <property type="entry name" value="Globin/Proto"/>
</dbReference>
<proteinExistence type="predicted"/>
<keyword evidence="4" id="KW-1185">Reference proteome</keyword>
<dbReference type="Pfam" id="PF11563">
    <property type="entry name" value="Protoglobin"/>
    <property type="match status" value="1"/>
</dbReference>
<dbReference type="Proteomes" id="UP000559027">
    <property type="component" value="Unassembled WGS sequence"/>
</dbReference>
<dbReference type="PANTHER" id="PTHR42071:SF1">
    <property type="entry name" value="GLOBIN-SENSOR DOMAIN-CONTAINING PROTEIN"/>
    <property type="match status" value="1"/>
</dbReference>
<feature type="region of interest" description="Disordered" evidence="1">
    <location>
        <begin position="767"/>
        <end position="786"/>
    </location>
</feature>
<evidence type="ECO:0000256" key="1">
    <source>
        <dbReference type="SAM" id="MobiDB-lite"/>
    </source>
</evidence>
<dbReference type="GO" id="GO:0019825">
    <property type="term" value="F:oxygen binding"/>
    <property type="evidence" value="ECO:0007669"/>
    <property type="project" value="InterPro"/>
</dbReference>
<name>A0A8H5GCN5_9AGAR</name>
<dbReference type="Pfam" id="PF12937">
    <property type="entry name" value="F-box-like"/>
    <property type="match status" value="1"/>
</dbReference>
<dbReference type="SUPFAM" id="SSF81383">
    <property type="entry name" value="F-box domain"/>
    <property type="match status" value="1"/>
</dbReference>
<dbReference type="InterPro" id="IPR044398">
    <property type="entry name" value="Globin-sensor_dom"/>
</dbReference>
<dbReference type="SUPFAM" id="SSF52047">
    <property type="entry name" value="RNI-like"/>
    <property type="match status" value="1"/>
</dbReference>
<accession>A0A8H5GCN5</accession>
<dbReference type="InterPro" id="IPR032675">
    <property type="entry name" value="LRR_dom_sf"/>
</dbReference>
<dbReference type="GO" id="GO:0020037">
    <property type="term" value="F:heme binding"/>
    <property type="evidence" value="ECO:0007669"/>
    <property type="project" value="InterPro"/>
</dbReference>
<dbReference type="OrthoDB" id="2864564at2759"/>
<comment type="caution">
    <text evidence="3">The sequence shown here is derived from an EMBL/GenBank/DDBJ whole genome shotgun (WGS) entry which is preliminary data.</text>
</comment>
<sequence>MRDITPESLESLPSRVAYTRDFMNFTEEDAEALHAAKPYLAPLVPSVVDSVYVKLFEYTITAQSFVPRQTGYSGDAPTSLKDLSLDHPQIKFRKDFLAGYIVKLVTMDYSNIKSWEYLDKVGRMHTGVEESGFKHRSKKPGLRVEYIHCALLLGFVEDIFVSAVMEHPEIDQSTKLAVVRAVNKILWLQNDLFARHYIKENEQTALTWATGRHIEPEMDFVQGRNQSGYHGKLGSSEGAGTSRLGANVPPELWLSIFPYLDDKDLRAVTRTCSDFRLLAQPLLFRVLDVSPFFLAYNSDRIIYRPRQYLQATLDRLNFYKSPRIAPAVKGLWVSPYARSGFPARHLADDLNPTLVISAIIDALPTFPNLRSLTWHCIDIHPSWWASIQRQPSLTKLWINSSSILPPSSTDEPLSANSLKVTHLDLDHYAWEGQTTNLVSVHEERLKGVDPLLLSMTVNSEYIRSVSVPRYDTALRLFSVLRKLGSDIRCTLSSLTLPYSSTISEDFVPSLIASPSLKELHLLAPQEDGDTHIELKDSLPPTSLPLLETYQGPYHLLPIFSNVRHSEPRPLRFVELWGLDEPSSMTVCDPYQLEVILEELSLCEVVLKSLEDLSVIVTHITMELAIVVSRFPNLKAIFLESQDSLIPSRRPLQVHTGTELLPESPVSMLYTLLQSHTFPSSLHRLNLITHFKNKPDVDPTAQCVNAAKFLEGLGKSNPHLETIDIRYGTYWTGVIDISWNRHAPDIELQNEDSQQTLNIKVEAAPSAVRLSETTPLRPTALSRSNSDSSISSQAAVEKFFSLPSRPKSTTAIHLQLGNMTFTEQRRAVVLPDRLLPLPPSEVDTSRLGWLAGGVSRVWYLVERIGKMIGEGVGIARN</sequence>
<organism evidence="3 4">
    <name type="scientific">Leucocoprinus leucothites</name>
    <dbReference type="NCBI Taxonomy" id="201217"/>
    <lineage>
        <taxon>Eukaryota</taxon>
        <taxon>Fungi</taxon>
        <taxon>Dikarya</taxon>
        <taxon>Basidiomycota</taxon>
        <taxon>Agaricomycotina</taxon>
        <taxon>Agaricomycetes</taxon>
        <taxon>Agaricomycetidae</taxon>
        <taxon>Agaricales</taxon>
        <taxon>Agaricineae</taxon>
        <taxon>Agaricaceae</taxon>
        <taxon>Leucocoprinus</taxon>
    </lineage>
</organism>
<dbReference type="Gene3D" id="3.80.10.10">
    <property type="entry name" value="Ribonuclease Inhibitor"/>
    <property type="match status" value="1"/>
</dbReference>
<dbReference type="PROSITE" id="PS50181">
    <property type="entry name" value="FBOX"/>
    <property type="match status" value="1"/>
</dbReference>
<dbReference type="InterPro" id="IPR001810">
    <property type="entry name" value="F-box_dom"/>
</dbReference>
<dbReference type="CDD" id="cd09917">
    <property type="entry name" value="F-box_SF"/>
    <property type="match status" value="1"/>
</dbReference>
<dbReference type="AlphaFoldDB" id="A0A8H5GCN5"/>
<feature type="domain" description="F-box" evidence="2">
    <location>
        <begin position="242"/>
        <end position="287"/>
    </location>
</feature>
<dbReference type="Gene3D" id="1.10.490.10">
    <property type="entry name" value="Globins"/>
    <property type="match status" value="1"/>
</dbReference>
<reference evidence="3 4" key="1">
    <citation type="journal article" date="2020" name="ISME J.">
        <title>Uncovering the hidden diversity of litter-decomposition mechanisms in mushroom-forming fungi.</title>
        <authorList>
            <person name="Floudas D."/>
            <person name="Bentzer J."/>
            <person name="Ahren D."/>
            <person name="Johansson T."/>
            <person name="Persson P."/>
            <person name="Tunlid A."/>
        </authorList>
    </citation>
    <scope>NUCLEOTIDE SEQUENCE [LARGE SCALE GENOMIC DNA]</scope>
    <source>
        <strain evidence="3 4">CBS 146.42</strain>
    </source>
</reference>
<protein>
    <recommendedName>
        <fullName evidence="2">F-box domain-containing protein</fullName>
    </recommendedName>
</protein>
<gene>
    <name evidence="3" type="ORF">D9756_002022</name>
</gene>
<dbReference type="PANTHER" id="PTHR42071">
    <property type="entry name" value="PROTOGLOBIN DOMAIN-CONTAINING PROTEIN"/>
    <property type="match status" value="1"/>
</dbReference>
<evidence type="ECO:0000259" key="2">
    <source>
        <dbReference type="PROSITE" id="PS50181"/>
    </source>
</evidence>
<dbReference type="Gene3D" id="1.20.1280.50">
    <property type="match status" value="1"/>
</dbReference>
<dbReference type="InterPro" id="IPR036047">
    <property type="entry name" value="F-box-like_dom_sf"/>
</dbReference>